<keyword evidence="3" id="KW-1185">Reference proteome</keyword>
<accession>A0A8J4BB97</accession>
<feature type="region of interest" description="Disordered" evidence="1">
    <location>
        <begin position="150"/>
        <end position="217"/>
    </location>
</feature>
<sequence>METILAQFVTWNNVINDYAVNVQNLLAPVLGAIVAEVAIQRNVDSVQLDLVTPFNKQQRAAPQHHILVDWIKNQELREADAALAQARLSLMDFMAAQADAAATAGRAGGARISGSNIAIVEVPRLSRKETPGAATLALLGGGFRSPIHTSMLGPTLERSCSGQGPAGGAATDSTASSPAARSNGGEGGIPQSGSDEQPLGPGRPPGTAESASSDTSDAVEAPHLLFQHLQHFNGCVAALQQHLGPNFGVYFNVTQAVCPVKGRCAYVRLMRHQYPSKLATSVTQGNAGETKALLKPHRTVRFSRAPSANELATAAASAAIASSSRATSQSALRPSLRTAMGTAAGPEPPPPGSAAAILGEDNVIPVTLIDVVYSGITDAILRAEQSVAVVGNDLARLFDRYEPPLSLVEEPKHCRKLKTLPVAREYVEANRKIQQLNAVLFKLAKAVAKTAWIYSTPLSMPDGSLGDVAQMVCEAIRRVADTTWTMCRRHLDSVHIVTLLTHHEPFTITPRLINNETTFRFELDVVADQSLLMTKTFPDCLPPLIRVVWDSLLALAAVVQESRTSLAPLRSQYQKLHEEVREFYTLGPEAAKAHKLGIMEAATVMRVINNTLTTIYEAEQVFETYSRNVQRIVDAYSRAQTEIKADLQLKLAELTTKLPRSIVKPSFSPEMLALMRSSVNPTELAASMTLALTANNMDRTTLTVMSDTLAVGAIAAQAQAEAQVQGGSTVGGQQYGAQGGIVGNAAAAGGGAVAALGGIAMLQQQQALQMQQAAAAAAAYSMYGMQVPLQSTLSAPAAVPNEAATYPQNNAPQAPKPAADAPELAAHGTSADYAAQLAMAQAYGYAYNNPYAAYAAYGTGTLGSITMGTQKGSSHNLLAGATANGTTTPGAAAPSGSGGAAAVIPQTANLVGAYQSAGYDANTMAMLAQLGYGGFAVSSQQQALLQQQQQQQQAALAAQSALGQAGAGHRG</sequence>
<comment type="caution">
    <text evidence="2">The sequence shown here is derived from an EMBL/GenBank/DDBJ whole genome shotgun (WGS) entry which is preliminary data.</text>
</comment>
<evidence type="ECO:0000313" key="2">
    <source>
        <dbReference type="EMBL" id="GIL55186.1"/>
    </source>
</evidence>
<dbReference type="Proteomes" id="UP000747399">
    <property type="component" value="Unassembled WGS sequence"/>
</dbReference>
<evidence type="ECO:0000313" key="3">
    <source>
        <dbReference type="Proteomes" id="UP000747399"/>
    </source>
</evidence>
<proteinExistence type="predicted"/>
<gene>
    <name evidence="2" type="ORF">Vafri_10791</name>
</gene>
<feature type="compositionally biased region" description="Low complexity" evidence="1">
    <location>
        <begin position="807"/>
        <end position="822"/>
    </location>
</feature>
<name>A0A8J4BB97_9CHLO</name>
<feature type="region of interest" description="Disordered" evidence="1">
    <location>
        <begin position="803"/>
        <end position="824"/>
    </location>
</feature>
<dbReference type="AlphaFoldDB" id="A0A8J4BB97"/>
<feature type="compositionally biased region" description="Low complexity" evidence="1">
    <location>
        <begin position="168"/>
        <end position="180"/>
    </location>
</feature>
<evidence type="ECO:0000256" key="1">
    <source>
        <dbReference type="SAM" id="MobiDB-lite"/>
    </source>
</evidence>
<reference evidence="2" key="1">
    <citation type="journal article" date="2021" name="Proc. Natl. Acad. Sci. U.S.A.">
        <title>Three genomes in the algal genus Volvox reveal the fate of a haploid sex-determining region after a transition to homothallism.</title>
        <authorList>
            <person name="Yamamoto K."/>
            <person name="Hamaji T."/>
            <person name="Kawai-Toyooka H."/>
            <person name="Matsuzaki R."/>
            <person name="Takahashi F."/>
            <person name="Nishimura Y."/>
            <person name="Kawachi M."/>
            <person name="Noguchi H."/>
            <person name="Minakuchi Y."/>
            <person name="Umen J.G."/>
            <person name="Toyoda A."/>
            <person name="Nozaki H."/>
        </authorList>
    </citation>
    <scope>NUCLEOTIDE SEQUENCE</scope>
    <source>
        <strain evidence="2">NIES-3780</strain>
    </source>
</reference>
<organism evidence="2 3">
    <name type="scientific">Volvox africanus</name>
    <dbReference type="NCBI Taxonomy" id="51714"/>
    <lineage>
        <taxon>Eukaryota</taxon>
        <taxon>Viridiplantae</taxon>
        <taxon>Chlorophyta</taxon>
        <taxon>core chlorophytes</taxon>
        <taxon>Chlorophyceae</taxon>
        <taxon>CS clade</taxon>
        <taxon>Chlamydomonadales</taxon>
        <taxon>Volvocaceae</taxon>
        <taxon>Volvox</taxon>
    </lineage>
</organism>
<feature type="compositionally biased region" description="Low complexity" evidence="1">
    <location>
        <begin position="207"/>
        <end position="217"/>
    </location>
</feature>
<dbReference type="EMBL" id="BNCO01000020">
    <property type="protein sequence ID" value="GIL55186.1"/>
    <property type="molecule type" value="Genomic_DNA"/>
</dbReference>
<protein>
    <submittedName>
        <fullName evidence="2">Uncharacterized protein</fullName>
    </submittedName>
</protein>